<evidence type="ECO:0000313" key="2">
    <source>
        <dbReference type="Proteomes" id="UP000004095"/>
    </source>
</evidence>
<accession>A1ZNY9</accession>
<organism evidence="1 2">
    <name type="scientific">Microscilla marina ATCC 23134</name>
    <dbReference type="NCBI Taxonomy" id="313606"/>
    <lineage>
        <taxon>Bacteria</taxon>
        <taxon>Pseudomonadati</taxon>
        <taxon>Bacteroidota</taxon>
        <taxon>Cytophagia</taxon>
        <taxon>Cytophagales</taxon>
        <taxon>Microscillaceae</taxon>
        <taxon>Microscilla</taxon>
    </lineage>
</organism>
<reference evidence="1 2" key="1">
    <citation type="submission" date="2007-01" db="EMBL/GenBank/DDBJ databases">
        <authorList>
            <person name="Haygood M."/>
            <person name="Podell S."/>
            <person name="Anderson C."/>
            <person name="Hopkinson B."/>
            <person name="Roe K."/>
            <person name="Barbeau K."/>
            <person name="Gaasterland T."/>
            <person name="Ferriera S."/>
            <person name="Johnson J."/>
            <person name="Kravitz S."/>
            <person name="Beeson K."/>
            <person name="Sutton G."/>
            <person name="Rogers Y.-H."/>
            <person name="Friedman R."/>
            <person name="Frazier M."/>
            <person name="Venter J.C."/>
        </authorList>
    </citation>
    <scope>NUCLEOTIDE SEQUENCE [LARGE SCALE GENOMIC DNA]</scope>
    <source>
        <strain evidence="1 2">ATCC 23134</strain>
    </source>
</reference>
<dbReference type="AlphaFoldDB" id="A1ZNY9"/>
<proteinExistence type="predicted"/>
<comment type="caution">
    <text evidence="1">The sequence shown here is derived from an EMBL/GenBank/DDBJ whole genome shotgun (WGS) entry which is preliminary data.</text>
</comment>
<gene>
    <name evidence="1" type="ORF">M23134_00221</name>
</gene>
<dbReference type="EMBL" id="AAWS01000020">
    <property type="protein sequence ID" value="EAY27781.1"/>
    <property type="molecule type" value="Genomic_DNA"/>
</dbReference>
<sequence length="42" mass="4787">MGKSSNDFAFLLTDEQAPSIANKQHQLMVFLIYSQVNLIMQN</sequence>
<evidence type="ECO:0000313" key="1">
    <source>
        <dbReference type="EMBL" id="EAY27781.1"/>
    </source>
</evidence>
<keyword evidence="2" id="KW-1185">Reference proteome</keyword>
<dbReference type="Proteomes" id="UP000004095">
    <property type="component" value="Unassembled WGS sequence"/>
</dbReference>
<protein>
    <submittedName>
        <fullName evidence="1">Uncharacterized protein</fullName>
    </submittedName>
</protein>
<name>A1ZNY9_MICM2</name>